<proteinExistence type="inferred from homology"/>
<evidence type="ECO:0000259" key="10">
    <source>
        <dbReference type="SMART" id="SM01005"/>
    </source>
</evidence>
<dbReference type="NCBIfam" id="TIGR00492">
    <property type="entry name" value="alr"/>
    <property type="match status" value="1"/>
</dbReference>
<dbReference type="CDD" id="cd00430">
    <property type="entry name" value="PLPDE_III_AR"/>
    <property type="match status" value="1"/>
</dbReference>
<evidence type="ECO:0000313" key="12">
    <source>
        <dbReference type="Proteomes" id="UP000666240"/>
    </source>
</evidence>
<dbReference type="SUPFAM" id="SSF50621">
    <property type="entry name" value="Alanine racemase C-terminal domain-like"/>
    <property type="match status" value="1"/>
</dbReference>
<dbReference type="Pfam" id="PF01168">
    <property type="entry name" value="Ala_racemase_N"/>
    <property type="match status" value="1"/>
</dbReference>
<dbReference type="Gene3D" id="3.20.20.10">
    <property type="entry name" value="Alanine racemase"/>
    <property type="match status" value="1"/>
</dbReference>
<evidence type="ECO:0000256" key="4">
    <source>
        <dbReference type="ARBA" id="ARBA00013089"/>
    </source>
</evidence>
<dbReference type="InterPro" id="IPR020622">
    <property type="entry name" value="Ala_racemase_pyridoxalP-BS"/>
</dbReference>
<comment type="pathway">
    <text evidence="7">Amino-acid biosynthesis; D-alanine biosynthesis; D-alanine from L-alanine: step 1/1.</text>
</comment>
<gene>
    <name evidence="11" type="primary">alr</name>
    <name evidence="11" type="ORF">J5Y06_10075</name>
</gene>
<comment type="function">
    <text evidence="7">Catalyzes the interconversion of L-alanine and D-alanine. May also act on other amino acids.</text>
</comment>
<dbReference type="InterPro" id="IPR001608">
    <property type="entry name" value="Ala_racemase_N"/>
</dbReference>
<evidence type="ECO:0000256" key="3">
    <source>
        <dbReference type="ARBA" id="ARBA00007880"/>
    </source>
</evidence>
<dbReference type="SUPFAM" id="SSF51419">
    <property type="entry name" value="PLP-binding barrel"/>
    <property type="match status" value="1"/>
</dbReference>
<comment type="cofactor">
    <cofactor evidence="2 7 8">
        <name>pyridoxal 5'-phosphate</name>
        <dbReference type="ChEBI" id="CHEBI:597326"/>
    </cofactor>
</comment>
<evidence type="ECO:0000256" key="8">
    <source>
        <dbReference type="PIRSR" id="PIRSR600821-50"/>
    </source>
</evidence>
<dbReference type="GO" id="GO:0008784">
    <property type="term" value="F:alanine racemase activity"/>
    <property type="evidence" value="ECO:0007669"/>
    <property type="project" value="UniProtKB-UniRule"/>
</dbReference>
<feature type="active site" description="Proton acceptor; specific for L-alanine" evidence="7">
    <location>
        <position position="253"/>
    </location>
</feature>
<dbReference type="HAMAP" id="MF_01201">
    <property type="entry name" value="Ala_racemase"/>
    <property type="match status" value="1"/>
</dbReference>
<evidence type="ECO:0000256" key="5">
    <source>
        <dbReference type="ARBA" id="ARBA00022898"/>
    </source>
</evidence>
<feature type="binding site" evidence="7 9">
    <location>
        <position position="133"/>
    </location>
    <ligand>
        <name>substrate</name>
    </ligand>
</feature>
<dbReference type="InterPro" id="IPR009006">
    <property type="entry name" value="Ala_racemase/Decarboxylase_C"/>
</dbReference>
<dbReference type="InterPro" id="IPR000821">
    <property type="entry name" value="Ala_racemase"/>
</dbReference>
<dbReference type="Gene3D" id="2.40.37.10">
    <property type="entry name" value="Lyase, Ornithine Decarboxylase, Chain A, domain 1"/>
    <property type="match status" value="1"/>
</dbReference>
<dbReference type="EMBL" id="JAGIYY010000002">
    <property type="protein sequence ID" value="MBP0438997.1"/>
    <property type="molecule type" value="Genomic_DNA"/>
</dbReference>
<keyword evidence="6 7" id="KW-0413">Isomerase</keyword>
<name>A0A8J7UL42_9HYPH</name>
<keyword evidence="12" id="KW-1185">Reference proteome</keyword>
<dbReference type="GO" id="GO:0005829">
    <property type="term" value="C:cytosol"/>
    <property type="evidence" value="ECO:0007669"/>
    <property type="project" value="TreeGrafter"/>
</dbReference>
<feature type="modified residue" description="N6-(pyridoxal phosphate)lysine" evidence="7 8">
    <location>
        <position position="34"/>
    </location>
</feature>
<dbReference type="InterPro" id="IPR011079">
    <property type="entry name" value="Ala_racemase_C"/>
</dbReference>
<feature type="active site" description="Proton acceptor; specific for D-alanine" evidence="7">
    <location>
        <position position="34"/>
    </location>
</feature>
<protein>
    <recommendedName>
        <fullName evidence="4 7">Alanine racemase</fullName>
        <ecNumber evidence="4 7">5.1.1.1</ecNumber>
    </recommendedName>
</protein>
<feature type="domain" description="Alanine racemase C-terminal" evidence="10">
    <location>
        <begin position="232"/>
        <end position="369"/>
    </location>
</feature>
<dbReference type="Pfam" id="PF00842">
    <property type="entry name" value="Ala_racemase_C"/>
    <property type="match status" value="1"/>
</dbReference>
<keyword evidence="5 7" id="KW-0663">Pyridoxal phosphate</keyword>
<evidence type="ECO:0000256" key="6">
    <source>
        <dbReference type="ARBA" id="ARBA00023235"/>
    </source>
</evidence>
<dbReference type="Proteomes" id="UP000666240">
    <property type="component" value="Unassembled WGS sequence"/>
</dbReference>
<comment type="similarity">
    <text evidence="3 7">Belongs to the alanine racemase family.</text>
</comment>
<reference evidence="11" key="1">
    <citation type="submission" date="2021-03" db="EMBL/GenBank/DDBJ databases">
        <title>Genome sequencing and assembly of Tianweitania sediminis.</title>
        <authorList>
            <person name="Chhetri G."/>
        </authorList>
    </citation>
    <scope>NUCLEOTIDE SEQUENCE</scope>
    <source>
        <strain evidence="11">Z8</strain>
    </source>
</reference>
<evidence type="ECO:0000313" key="11">
    <source>
        <dbReference type="EMBL" id="MBP0438997.1"/>
    </source>
</evidence>
<comment type="catalytic activity">
    <reaction evidence="1 7">
        <text>L-alanine = D-alanine</text>
        <dbReference type="Rhea" id="RHEA:20249"/>
        <dbReference type="ChEBI" id="CHEBI:57416"/>
        <dbReference type="ChEBI" id="CHEBI:57972"/>
        <dbReference type="EC" id="5.1.1.1"/>
    </reaction>
</comment>
<accession>A0A8J7UL42</accession>
<dbReference type="InterPro" id="IPR029066">
    <property type="entry name" value="PLP-binding_barrel"/>
</dbReference>
<dbReference type="PRINTS" id="PR00992">
    <property type="entry name" value="ALARACEMASE"/>
</dbReference>
<comment type="caution">
    <text evidence="11">The sequence shown here is derived from an EMBL/GenBank/DDBJ whole genome shotgun (WGS) entry which is preliminary data.</text>
</comment>
<dbReference type="GO" id="GO:0030632">
    <property type="term" value="P:D-alanine biosynthetic process"/>
    <property type="evidence" value="ECO:0007669"/>
    <property type="project" value="UniProtKB-UniRule"/>
</dbReference>
<dbReference type="EC" id="5.1.1.1" evidence="4 7"/>
<dbReference type="SMART" id="SM01005">
    <property type="entry name" value="Ala_racemase_C"/>
    <property type="match status" value="1"/>
</dbReference>
<dbReference type="PANTHER" id="PTHR30511">
    <property type="entry name" value="ALANINE RACEMASE"/>
    <property type="match status" value="1"/>
</dbReference>
<evidence type="ECO:0000256" key="2">
    <source>
        <dbReference type="ARBA" id="ARBA00001933"/>
    </source>
</evidence>
<feature type="binding site" evidence="7 9">
    <location>
        <position position="312"/>
    </location>
    <ligand>
        <name>substrate</name>
    </ligand>
</feature>
<evidence type="ECO:0000256" key="7">
    <source>
        <dbReference type="HAMAP-Rule" id="MF_01201"/>
    </source>
</evidence>
<dbReference type="PANTHER" id="PTHR30511:SF0">
    <property type="entry name" value="ALANINE RACEMASE, CATABOLIC-RELATED"/>
    <property type="match status" value="1"/>
</dbReference>
<evidence type="ECO:0000256" key="1">
    <source>
        <dbReference type="ARBA" id="ARBA00000316"/>
    </source>
</evidence>
<dbReference type="GO" id="GO:0030170">
    <property type="term" value="F:pyridoxal phosphate binding"/>
    <property type="evidence" value="ECO:0007669"/>
    <property type="project" value="UniProtKB-UniRule"/>
</dbReference>
<dbReference type="UniPathway" id="UPA00042">
    <property type="reaction ID" value="UER00497"/>
</dbReference>
<dbReference type="AlphaFoldDB" id="A0A8J7UL42"/>
<organism evidence="11 12">
    <name type="scientific">Tianweitania sediminis</name>
    <dbReference type="NCBI Taxonomy" id="1502156"/>
    <lineage>
        <taxon>Bacteria</taxon>
        <taxon>Pseudomonadati</taxon>
        <taxon>Pseudomonadota</taxon>
        <taxon>Alphaproteobacteria</taxon>
        <taxon>Hyphomicrobiales</taxon>
        <taxon>Phyllobacteriaceae</taxon>
        <taxon>Tianweitania</taxon>
    </lineage>
</organism>
<sequence length="372" mass="39264">MAGGELVINLEALQSNYRRLAEAAPTAATAAVVKADAYGLGVDVVVPALLSAGCDTFFVAMLHEALAVRALAPEARIFVLNGLFGNDTAQTFVEAQLIPVLNTARDVAVWEAHGRAGGEPLPCALHVDTGMNRLGMNLEQAVALARENALTRALNIVLVMSHLACADLPEHPHNAHQAKCFALLRDAFPGVEASLANTSGILLGQAYHLSLTRPGIGLYGGVVLPGLVLEPVVTLTARILQLRDAAAGEAVSYGAATRLRRYSRLAVVAIGYADGFPRASSGSGVPLRELQPIGGYGFLHGHAVPILGRVTMDLTIFDVTDLAADLVRENDMIELIGPNIRLGDLAEASGTIGYEILTRLGRRFHRRVLGAV</sequence>
<evidence type="ECO:0000256" key="9">
    <source>
        <dbReference type="PIRSR" id="PIRSR600821-52"/>
    </source>
</evidence>
<dbReference type="PROSITE" id="PS00395">
    <property type="entry name" value="ALANINE_RACEMASE"/>
    <property type="match status" value="1"/>
</dbReference>